<gene>
    <name evidence="3" type="ORF">O0554_07010</name>
</gene>
<sequence length="64" mass="7588">MKNKIRCLRKSEDFNISQEDLAKKLGVHRDTITRVENGRNPSGELMLKISHYFNKDAREIFYCE</sequence>
<dbReference type="CDD" id="cd00093">
    <property type="entry name" value="HTH_XRE"/>
    <property type="match status" value="1"/>
</dbReference>
<dbReference type="GO" id="GO:0003677">
    <property type="term" value="F:DNA binding"/>
    <property type="evidence" value="ECO:0007669"/>
    <property type="project" value="UniProtKB-KW"/>
</dbReference>
<dbReference type="AlphaFoldDB" id="A0AAP3GCV8"/>
<dbReference type="Gene3D" id="1.10.260.40">
    <property type="entry name" value="lambda repressor-like DNA-binding domains"/>
    <property type="match status" value="1"/>
</dbReference>
<reference evidence="3" key="1">
    <citation type="submission" date="2022-09" db="EMBL/GenBank/DDBJ databases">
        <title>Genome analysis and characterization of larvicidal activity of Brevibacillus strains.</title>
        <authorList>
            <person name="Patrusheva E.V."/>
            <person name="Izotova A.O."/>
            <person name="Toshchakov S.V."/>
            <person name="Sineoky S.P."/>
        </authorList>
    </citation>
    <scope>NUCLEOTIDE SEQUENCE</scope>
    <source>
        <strain evidence="3">VKPM_B-13247</strain>
    </source>
</reference>
<name>A0AAP3GCV8_BRELA</name>
<evidence type="ECO:0000313" key="4">
    <source>
        <dbReference type="Proteomes" id="UP001077662"/>
    </source>
</evidence>
<dbReference type="InterPro" id="IPR010982">
    <property type="entry name" value="Lambda_DNA-bd_dom_sf"/>
</dbReference>
<dbReference type="Proteomes" id="UP001077662">
    <property type="component" value="Unassembled WGS sequence"/>
</dbReference>
<evidence type="ECO:0000313" key="3">
    <source>
        <dbReference type="EMBL" id="MCZ0806669.1"/>
    </source>
</evidence>
<dbReference type="PANTHER" id="PTHR46558">
    <property type="entry name" value="TRACRIPTIONAL REGULATORY PROTEIN-RELATED-RELATED"/>
    <property type="match status" value="1"/>
</dbReference>
<dbReference type="InterPro" id="IPR001387">
    <property type="entry name" value="Cro/C1-type_HTH"/>
</dbReference>
<dbReference type="EMBL" id="JAPTNE010000007">
    <property type="protein sequence ID" value="MCZ0806669.1"/>
    <property type="molecule type" value="Genomic_DNA"/>
</dbReference>
<dbReference type="SMART" id="SM00530">
    <property type="entry name" value="HTH_XRE"/>
    <property type="match status" value="1"/>
</dbReference>
<accession>A0AAP3GCV8</accession>
<feature type="domain" description="HTH cro/C1-type" evidence="2">
    <location>
        <begin position="5"/>
        <end position="60"/>
    </location>
</feature>
<evidence type="ECO:0000259" key="2">
    <source>
        <dbReference type="PROSITE" id="PS50943"/>
    </source>
</evidence>
<protein>
    <submittedName>
        <fullName evidence="3">Helix-turn-helix domain-containing protein</fullName>
    </submittedName>
</protein>
<dbReference type="PROSITE" id="PS50943">
    <property type="entry name" value="HTH_CROC1"/>
    <property type="match status" value="1"/>
</dbReference>
<keyword evidence="1" id="KW-0238">DNA-binding</keyword>
<evidence type="ECO:0000256" key="1">
    <source>
        <dbReference type="ARBA" id="ARBA00023125"/>
    </source>
</evidence>
<dbReference type="PANTHER" id="PTHR46558:SF11">
    <property type="entry name" value="HTH-TYPE TRANSCRIPTIONAL REGULATOR XRE"/>
    <property type="match status" value="1"/>
</dbReference>
<organism evidence="3 4">
    <name type="scientific">Brevibacillus laterosporus</name>
    <name type="common">Bacillus laterosporus</name>
    <dbReference type="NCBI Taxonomy" id="1465"/>
    <lineage>
        <taxon>Bacteria</taxon>
        <taxon>Bacillati</taxon>
        <taxon>Bacillota</taxon>
        <taxon>Bacilli</taxon>
        <taxon>Bacillales</taxon>
        <taxon>Paenibacillaceae</taxon>
        <taxon>Brevibacillus</taxon>
    </lineage>
</organism>
<dbReference type="Pfam" id="PF01381">
    <property type="entry name" value="HTH_3"/>
    <property type="match status" value="1"/>
</dbReference>
<comment type="caution">
    <text evidence="3">The sequence shown here is derived from an EMBL/GenBank/DDBJ whole genome shotgun (WGS) entry which is preliminary data.</text>
</comment>
<dbReference type="SUPFAM" id="SSF47413">
    <property type="entry name" value="lambda repressor-like DNA-binding domains"/>
    <property type="match status" value="1"/>
</dbReference>
<dbReference type="RefSeq" id="WP_258433211.1">
    <property type="nucleotide sequence ID" value="NZ_JANSGW010000007.1"/>
</dbReference>
<proteinExistence type="predicted"/>